<dbReference type="PANTHER" id="PTHR30336:SF4">
    <property type="entry name" value="ENVELOPE BIOGENESIS FACTOR ELYC"/>
    <property type="match status" value="1"/>
</dbReference>
<feature type="domain" description="DUF218" evidence="2">
    <location>
        <begin position="66"/>
        <end position="227"/>
    </location>
</feature>
<accession>A0AAW9SH71</accession>
<sequence length="235" mass="26416">MMTGIAGFLLLYRRRKPAFILFCFCILYFLLASTPFLPNYLINKLESQYSVFEPNEFHPQSNTVHIMVLGAGYGVDDRLPSTNQLENSTLGRLVEGFRIYRQVPGAKLVLSAGKISQPKTQAEVVAEAALLLGTLPADTLMLTSPLNTFEEAQAYFQCFGGSHPLVLVTDATHMPRAMQHFQHFGLCPIPAPTNHLIKKTYSVNWISFLPSIGSLTRMNKVMHEYMGMLWANIWN</sequence>
<evidence type="ECO:0000313" key="3">
    <source>
        <dbReference type="EMBL" id="MEN7551150.1"/>
    </source>
</evidence>
<dbReference type="CDD" id="cd06259">
    <property type="entry name" value="YdcF-like"/>
    <property type="match status" value="1"/>
</dbReference>
<dbReference type="PANTHER" id="PTHR30336">
    <property type="entry name" value="INNER MEMBRANE PROTEIN, PROBABLE PERMEASE"/>
    <property type="match status" value="1"/>
</dbReference>
<dbReference type="GO" id="GO:0000270">
    <property type="term" value="P:peptidoglycan metabolic process"/>
    <property type="evidence" value="ECO:0007669"/>
    <property type="project" value="TreeGrafter"/>
</dbReference>
<organism evidence="3 4">
    <name type="scientific">Rapidithrix thailandica</name>
    <dbReference type="NCBI Taxonomy" id="413964"/>
    <lineage>
        <taxon>Bacteria</taxon>
        <taxon>Pseudomonadati</taxon>
        <taxon>Bacteroidota</taxon>
        <taxon>Cytophagia</taxon>
        <taxon>Cytophagales</taxon>
        <taxon>Flammeovirgaceae</taxon>
        <taxon>Rapidithrix</taxon>
    </lineage>
</organism>
<dbReference type="GO" id="GO:0043164">
    <property type="term" value="P:Gram-negative-bacterium-type cell wall biogenesis"/>
    <property type="evidence" value="ECO:0007669"/>
    <property type="project" value="TreeGrafter"/>
</dbReference>
<evidence type="ECO:0000256" key="1">
    <source>
        <dbReference type="SAM" id="Phobius"/>
    </source>
</evidence>
<keyword evidence="1" id="KW-0812">Transmembrane</keyword>
<comment type="caution">
    <text evidence="3">The sequence shown here is derived from an EMBL/GenBank/DDBJ whole genome shotgun (WGS) entry which is preliminary data.</text>
</comment>
<evidence type="ECO:0000313" key="4">
    <source>
        <dbReference type="Proteomes" id="UP001403385"/>
    </source>
</evidence>
<keyword evidence="1" id="KW-1133">Transmembrane helix</keyword>
<dbReference type="AlphaFoldDB" id="A0AAW9SH71"/>
<dbReference type="Pfam" id="PF02698">
    <property type="entry name" value="DUF218"/>
    <property type="match status" value="1"/>
</dbReference>
<dbReference type="GO" id="GO:0005886">
    <property type="term" value="C:plasma membrane"/>
    <property type="evidence" value="ECO:0007669"/>
    <property type="project" value="TreeGrafter"/>
</dbReference>
<reference evidence="3 4" key="1">
    <citation type="submission" date="2024-04" db="EMBL/GenBank/DDBJ databases">
        <title>Novel genus in family Flammeovirgaceae.</title>
        <authorList>
            <person name="Nguyen T.H."/>
            <person name="Vuong T.Q."/>
            <person name="Le H."/>
            <person name="Kim S.-G."/>
        </authorList>
    </citation>
    <scope>NUCLEOTIDE SEQUENCE [LARGE SCALE GENOMIC DNA]</scope>
    <source>
        <strain evidence="3 4">JCM 23209</strain>
    </source>
</reference>
<protein>
    <submittedName>
        <fullName evidence="3">ElyC/SanA/YdcF family protein</fullName>
    </submittedName>
</protein>
<dbReference type="Proteomes" id="UP001403385">
    <property type="component" value="Unassembled WGS sequence"/>
</dbReference>
<evidence type="ECO:0000259" key="2">
    <source>
        <dbReference type="Pfam" id="PF02698"/>
    </source>
</evidence>
<dbReference type="InterPro" id="IPR003848">
    <property type="entry name" value="DUF218"/>
</dbReference>
<dbReference type="InterPro" id="IPR051599">
    <property type="entry name" value="Cell_Envelope_Assoc"/>
</dbReference>
<name>A0AAW9SH71_9BACT</name>
<feature type="transmembrane region" description="Helical" evidence="1">
    <location>
        <begin position="18"/>
        <end position="37"/>
    </location>
</feature>
<dbReference type="RefSeq" id="WP_346823931.1">
    <property type="nucleotide sequence ID" value="NZ_JBDKWZ010000020.1"/>
</dbReference>
<gene>
    <name evidence="3" type="ORF">AAG747_24725</name>
</gene>
<keyword evidence="1" id="KW-0472">Membrane</keyword>
<keyword evidence="4" id="KW-1185">Reference proteome</keyword>
<dbReference type="EMBL" id="JBDKWZ010000020">
    <property type="protein sequence ID" value="MEN7551150.1"/>
    <property type="molecule type" value="Genomic_DNA"/>
</dbReference>
<proteinExistence type="predicted"/>